<proteinExistence type="predicted"/>
<protein>
    <recommendedName>
        <fullName evidence="4">Response regulatory domain-containing protein</fullName>
    </recommendedName>
</protein>
<evidence type="ECO:0000256" key="2">
    <source>
        <dbReference type="ARBA" id="ARBA00023012"/>
    </source>
</evidence>
<dbReference type="GO" id="GO:0000160">
    <property type="term" value="P:phosphorelay signal transduction system"/>
    <property type="evidence" value="ECO:0007669"/>
    <property type="project" value="UniProtKB-KW"/>
</dbReference>
<dbReference type="AlphaFoldDB" id="A0A0U3HWG5"/>
<gene>
    <name evidence="5" type="ORF">AT705_20500</name>
</gene>
<dbReference type="PANTHER" id="PTHR45339:SF1">
    <property type="entry name" value="HYBRID SIGNAL TRANSDUCTION HISTIDINE KINASE J"/>
    <property type="match status" value="1"/>
</dbReference>
<dbReference type="Proteomes" id="UP000069015">
    <property type="component" value="Chromosome 2"/>
</dbReference>
<dbReference type="Pfam" id="PF00072">
    <property type="entry name" value="Response_reg"/>
    <property type="match status" value="1"/>
</dbReference>
<organism evidence="5 6">
    <name type="scientific">Pseudoalteromonas rubra</name>
    <dbReference type="NCBI Taxonomy" id="43658"/>
    <lineage>
        <taxon>Bacteria</taxon>
        <taxon>Pseudomonadati</taxon>
        <taxon>Pseudomonadota</taxon>
        <taxon>Gammaproteobacteria</taxon>
        <taxon>Alteromonadales</taxon>
        <taxon>Pseudoalteromonadaceae</taxon>
        <taxon>Pseudoalteromonas</taxon>
    </lineage>
</organism>
<feature type="domain" description="Response regulatory" evidence="4">
    <location>
        <begin position="1"/>
        <end position="86"/>
    </location>
</feature>
<dbReference type="EMBL" id="CP013612">
    <property type="protein sequence ID" value="ALU45336.1"/>
    <property type="molecule type" value="Genomic_DNA"/>
</dbReference>
<feature type="modified residue" description="4-aspartylphosphate" evidence="3">
    <location>
        <position position="21"/>
    </location>
</feature>
<evidence type="ECO:0000313" key="5">
    <source>
        <dbReference type="EMBL" id="ALU45336.1"/>
    </source>
</evidence>
<name>A0A0U3HWG5_9GAMM</name>
<reference evidence="5 6" key="1">
    <citation type="submission" date="2015-12" db="EMBL/GenBank/DDBJ databases">
        <title>Complete genome sequence of Pseudoalteromonas rubra SCSIO 6842, harboring a conjugative plasmid.</title>
        <authorList>
            <person name="Li B."/>
            <person name="Wang X."/>
        </authorList>
    </citation>
    <scope>NUCLEOTIDE SEQUENCE [LARGE SCALE GENOMIC DNA]</scope>
    <source>
        <strain evidence="5 6">SCSIO 6842</strain>
    </source>
</reference>
<evidence type="ECO:0000313" key="6">
    <source>
        <dbReference type="Proteomes" id="UP000069015"/>
    </source>
</evidence>
<sequence>MSERELTKDKMNSEVRLVLMDIQTPVMGDIEAFQVIRNQWPSVPVIAVTANVFDSDISHYADLGFDAVVAKPISKLELTDTILTNCV</sequence>
<dbReference type="CDD" id="cd17546">
    <property type="entry name" value="REC_hyHK_CKI1_RcsC-like"/>
    <property type="match status" value="1"/>
</dbReference>
<dbReference type="SUPFAM" id="SSF52172">
    <property type="entry name" value="CheY-like"/>
    <property type="match status" value="1"/>
</dbReference>
<dbReference type="RefSeq" id="WP_058798231.1">
    <property type="nucleotide sequence ID" value="NZ_CP013612.1"/>
</dbReference>
<dbReference type="KEGG" id="prr:AT705_20500"/>
<dbReference type="PROSITE" id="PS50110">
    <property type="entry name" value="RESPONSE_REGULATORY"/>
    <property type="match status" value="1"/>
</dbReference>
<accession>A0A0U3HWG5</accession>
<keyword evidence="1 3" id="KW-0597">Phosphoprotein</keyword>
<dbReference type="PANTHER" id="PTHR45339">
    <property type="entry name" value="HYBRID SIGNAL TRANSDUCTION HISTIDINE KINASE J"/>
    <property type="match status" value="1"/>
</dbReference>
<evidence type="ECO:0000256" key="1">
    <source>
        <dbReference type="ARBA" id="ARBA00022553"/>
    </source>
</evidence>
<dbReference type="Gene3D" id="3.40.50.2300">
    <property type="match status" value="1"/>
</dbReference>
<dbReference type="InterPro" id="IPR001789">
    <property type="entry name" value="Sig_transdc_resp-reg_receiver"/>
</dbReference>
<evidence type="ECO:0000256" key="3">
    <source>
        <dbReference type="PROSITE-ProRule" id="PRU00169"/>
    </source>
</evidence>
<keyword evidence="2" id="KW-0902">Two-component regulatory system</keyword>
<dbReference type="InterPro" id="IPR011006">
    <property type="entry name" value="CheY-like_superfamily"/>
</dbReference>
<evidence type="ECO:0000259" key="4">
    <source>
        <dbReference type="PROSITE" id="PS50110"/>
    </source>
</evidence>